<protein>
    <submittedName>
        <fullName evidence="4">Uncharacterized protein involved in formation of periplasmic nitrate reductase</fullName>
    </submittedName>
</protein>
<keyword evidence="5" id="KW-1185">Reference proteome</keyword>
<dbReference type="HOGENOM" id="CLU_155794_4_1_6"/>
<evidence type="ECO:0000256" key="2">
    <source>
        <dbReference type="ARBA" id="ARBA00022490"/>
    </source>
</evidence>
<dbReference type="Gene3D" id="3.30.70.920">
    <property type="match status" value="1"/>
</dbReference>
<organism evidence="4 5">
    <name type="scientific">Thiocystis violascens (strain ATCC 17096 / DSM 198 / 6111)</name>
    <name type="common">Chromatium violascens</name>
    <dbReference type="NCBI Taxonomy" id="765911"/>
    <lineage>
        <taxon>Bacteria</taxon>
        <taxon>Pseudomonadati</taxon>
        <taxon>Pseudomonadota</taxon>
        <taxon>Gammaproteobacteria</taxon>
        <taxon>Chromatiales</taxon>
        <taxon>Chromatiaceae</taxon>
        <taxon>Thiocystis</taxon>
    </lineage>
</organism>
<sequence>MPINADRQEFRETQSDLLSCVVQTRPNAGREVAERLANLVGVEIHGGAEVDKLILTIEDAPDFAAADRLASLNDIEGVINSILVYHCTGSAIDPSPEAARG</sequence>
<dbReference type="PANTHER" id="PTHR38603">
    <property type="entry name" value="CHAPERONE NAPD"/>
    <property type="match status" value="1"/>
</dbReference>
<reference evidence="4 5" key="1">
    <citation type="submission" date="2012-06" db="EMBL/GenBank/DDBJ databases">
        <title>Complete sequence of Thiocystis violascens DSM 198.</title>
        <authorList>
            <consortium name="US DOE Joint Genome Institute"/>
            <person name="Lucas S."/>
            <person name="Han J."/>
            <person name="Lapidus A."/>
            <person name="Cheng J.-F."/>
            <person name="Goodwin L."/>
            <person name="Pitluck S."/>
            <person name="Peters L."/>
            <person name="Ovchinnikova G."/>
            <person name="Teshima H."/>
            <person name="Detter J.C."/>
            <person name="Han C."/>
            <person name="Tapia R."/>
            <person name="Land M."/>
            <person name="Hauser L."/>
            <person name="Kyrpides N."/>
            <person name="Ivanova N."/>
            <person name="Pagani I."/>
            <person name="Vogl K."/>
            <person name="Liu Z."/>
            <person name="Frigaard N.-U."/>
            <person name="Bryant D."/>
            <person name="Woyke T."/>
        </authorList>
    </citation>
    <scope>NUCLEOTIDE SEQUENCE [LARGE SCALE GENOMIC DNA]</scope>
    <source>
        <strain evidence="5">ATCC 17096 / DSM 198 / 6111</strain>
    </source>
</reference>
<dbReference type="STRING" id="765911.Thivi_4246"/>
<accession>I3YGE1</accession>
<dbReference type="GO" id="GO:0005737">
    <property type="term" value="C:cytoplasm"/>
    <property type="evidence" value="ECO:0007669"/>
    <property type="project" value="UniProtKB-SubCell"/>
</dbReference>
<dbReference type="eggNOG" id="COG3062">
    <property type="taxonomic scope" value="Bacteria"/>
</dbReference>
<evidence type="ECO:0000313" key="5">
    <source>
        <dbReference type="Proteomes" id="UP000006062"/>
    </source>
</evidence>
<name>I3YGE1_THIV6</name>
<keyword evidence="3" id="KW-0143">Chaperone</keyword>
<dbReference type="Pfam" id="PF03927">
    <property type="entry name" value="NapD"/>
    <property type="match status" value="1"/>
</dbReference>
<dbReference type="RefSeq" id="WP_014780441.1">
    <property type="nucleotide sequence ID" value="NC_018012.1"/>
</dbReference>
<keyword evidence="2" id="KW-0963">Cytoplasm</keyword>
<dbReference type="EMBL" id="CP003154">
    <property type="protein sequence ID" value="AFL76059.1"/>
    <property type="molecule type" value="Genomic_DNA"/>
</dbReference>
<evidence type="ECO:0000313" key="4">
    <source>
        <dbReference type="EMBL" id="AFL76059.1"/>
    </source>
</evidence>
<evidence type="ECO:0000256" key="1">
    <source>
        <dbReference type="ARBA" id="ARBA00004496"/>
    </source>
</evidence>
<proteinExistence type="predicted"/>
<dbReference type="PANTHER" id="PTHR38603:SF1">
    <property type="entry name" value="CHAPERONE NAPD"/>
    <property type="match status" value="1"/>
</dbReference>
<comment type="subcellular location">
    <subcellularLocation>
        <location evidence="1">Cytoplasm</location>
    </subcellularLocation>
</comment>
<evidence type="ECO:0000256" key="3">
    <source>
        <dbReference type="ARBA" id="ARBA00023186"/>
    </source>
</evidence>
<dbReference type="KEGG" id="tvi:Thivi_4246"/>
<gene>
    <name evidence="4" type="ordered locus">Thivi_4246</name>
</gene>
<dbReference type="Proteomes" id="UP000006062">
    <property type="component" value="Chromosome"/>
</dbReference>
<dbReference type="AlphaFoldDB" id="I3YGE1"/>
<dbReference type="GO" id="GO:0051224">
    <property type="term" value="P:negative regulation of protein transport"/>
    <property type="evidence" value="ECO:0007669"/>
    <property type="project" value="TreeGrafter"/>
</dbReference>
<dbReference type="OrthoDB" id="5770785at2"/>
<dbReference type="InterPro" id="IPR005623">
    <property type="entry name" value="Chaperone_NapD_NO3_reduct"/>
</dbReference>